<proteinExistence type="predicted"/>
<name>A0A0A2MN87_9FLAO</name>
<dbReference type="STRING" id="1121899.GCA_000430025_01894"/>
<gene>
    <name evidence="1" type="ORF">Q764_05915</name>
</gene>
<sequence length="266" mass="29470">MNLIDFTKTGGYRFKQFTLRKMQEAYFHILKAFVSFCNVPDTGNYIISGCTISGTNITSGYMYIDGELCRFEETPGDLTTKIKKDIAIENLAFKNGSNQPVFRYTSAVVHETEGTALSSFTRVYPVFDANYVHTDNNFTAALLAKLMGIETGAQKNVQTDWDVENPLSDAYLKNKPIIPNILASKTANLGAYPSNTTAVITFPDVGTSDYKVLIEIESFNPIGSRGQDIMAYATAAKTSSSFEFMGIAFDNTGVRNIKLHYILIKN</sequence>
<evidence type="ECO:0000313" key="2">
    <source>
        <dbReference type="Proteomes" id="UP000030121"/>
    </source>
</evidence>
<dbReference type="AlphaFoldDB" id="A0A0A2MN87"/>
<dbReference type="OrthoDB" id="9113831at2"/>
<evidence type="ECO:0000313" key="1">
    <source>
        <dbReference type="EMBL" id="KGO89730.1"/>
    </source>
</evidence>
<reference evidence="1 2" key="1">
    <citation type="submission" date="2013-09" db="EMBL/GenBank/DDBJ databases">
        <authorList>
            <person name="Zeng Z."/>
            <person name="Chen C."/>
        </authorList>
    </citation>
    <scope>NUCLEOTIDE SEQUENCE [LARGE SCALE GENOMIC DNA]</scope>
    <source>
        <strain evidence="1 2">GH29-5</strain>
    </source>
</reference>
<organism evidence="1 2">
    <name type="scientific">Flavobacterium suncheonense GH29-5 = DSM 17707</name>
    <dbReference type="NCBI Taxonomy" id="1121899"/>
    <lineage>
        <taxon>Bacteria</taxon>
        <taxon>Pseudomonadati</taxon>
        <taxon>Bacteroidota</taxon>
        <taxon>Flavobacteriia</taxon>
        <taxon>Flavobacteriales</taxon>
        <taxon>Flavobacteriaceae</taxon>
        <taxon>Flavobacterium</taxon>
    </lineage>
</organism>
<comment type="caution">
    <text evidence="1">The sequence shown here is derived from an EMBL/GenBank/DDBJ whole genome shotgun (WGS) entry which is preliminary data.</text>
</comment>
<keyword evidence="2" id="KW-1185">Reference proteome</keyword>
<dbReference type="EMBL" id="JRLW01000005">
    <property type="protein sequence ID" value="KGO89730.1"/>
    <property type="molecule type" value="Genomic_DNA"/>
</dbReference>
<dbReference type="RefSeq" id="WP_026980328.1">
    <property type="nucleotide sequence ID" value="NZ_AUCZ01000008.1"/>
</dbReference>
<protein>
    <submittedName>
        <fullName evidence="1">Uncharacterized protein</fullName>
    </submittedName>
</protein>
<accession>A0A0A2MN87</accession>
<dbReference type="Proteomes" id="UP000030121">
    <property type="component" value="Unassembled WGS sequence"/>
</dbReference>